<evidence type="ECO:0008006" key="4">
    <source>
        <dbReference type="Google" id="ProtNLM"/>
    </source>
</evidence>
<proteinExistence type="predicted"/>
<dbReference type="RefSeq" id="WP_071961080.1">
    <property type="nucleotide sequence ID" value="NZ_CP018025.1"/>
</dbReference>
<evidence type="ECO:0000256" key="1">
    <source>
        <dbReference type="SAM" id="MobiDB-lite"/>
    </source>
</evidence>
<dbReference type="Gene3D" id="3.10.350.10">
    <property type="entry name" value="LysM domain"/>
    <property type="match status" value="1"/>
</dbReference>
<dbReference type="AlphaFoldDB" id="A0AAC9JEU1"/>
<evidence type="ECO:0000313" key="3">
    <source>
        <dbReference type="Proteomes" id="UP000182101"/>
    </source>
</evidence>
<name>A0AAC9JEU1_9ALTE</name>
<feature type="compositionally biased region" description="Polar residues" evidence="1">
    <location>
        <begin position="488"/>
        <end position="498"/>
    </location>
</feature>
<accession>A0AAC9JEU1</accession>
<dbReference type="EMBL" id="CP018025">
    <property type="protein sequence ID" value="APD92455.1"/>
    <property type="molecule type" value="Genomic_DNA"/>
</dbReference>
<feature type="region of interest" description="Disordered" evidence="1">
    <location>
        <begin position="366"/>
        <end position="512"/>
    </location>
</feature>
<geneLocation type="plasmid" evidence="3">
    <name>pamcp48-600</name>
</geneLocation>
<dbReference type="Proteomes" id="UP000182101">
    <property type="component" value="Plasmid pAMCP48-600"/>
</dbReference>
<feature type="compositionally biased region" description="Polar residues" evidence="1">
    <location>
        <begin position="441"/>
        <end position="477"/>
    </location>
</feature>
<sequence length="668" mass="72397">MAQNQDTADIESLAKARGKYAASAAVSFKRILHIEAMNKSRNERFEAAYAAKEADYRQRFQDLSKEQVQGLMEAFSRGYYAPEFNLMSEYQAKLKNWEELKEKQASHSPQERAEFERLSAVANMNEYEYIGSRMLDHDVYKGIKETFEPGELKNVLDTVDAPIRQLAKNIDESVLPKGIKRTHAATIDYFSHSKPDLKNEIEALKSKAKNDDDMLAFKQASAILRAGMVLHNPSGFLVSKGLSVLMGTKAMQPFAESVKRSVDNMVEKSGIKSTLKKHMEKLSPFGAKMVAGGVAVAALATLTLTGVMDPTNAYDYAVELYQNTREMSETVADVTPDAGISPFEYPSYASSDIADENAGIFWEVDADTPNENSPLDPEKMGIDVSGEATPQTVPDAAMSTTPDVPANSTPDVPANSTPDVPANSTPDVPANSTPDAPDVPANSTPDVPANSTPDVPANSTPDVPANSTPDVPANSTPDVPADAVQGGVSATPSENTVADATGPNAAASQVDDAATQDLPAKNDVYHVMSGDNLSEIVAQKLEIAGIPYDYTLIDSYVDKIVDMNEQITDKHMIKTGWSIELPTFTPVQPDVAENALQNARDSITVMPEPISSEDVKLLKDMDMYPINDPVSPSIQKASEVLITPDYKEPDNGLENDVFVPQKSRMAYA</sequence>
<keyword evidence="2" id="KW-0614">Plasmid</keyword>
<evidence type="ECO:0000313" key="2">
    <source>
        <dbReference type="EMBL" id="APD92455.1"/>
    </source>
</evidence>
<dbReference type="InterPro" id="IPR036779">
    <property type="entry name" value="LysM_dom_sf"/>
</dbReference>
<reference evidence="2 3" key="1">
    <citation type="submission" date="2016-11" db="EMBL/GenBank/DDBJ databases">
        <title>Networking in microbes: conjugative elements and plasmids in the genus Alteromonas.</title>
        <authorList>
            <person name="Lopez-Perez M."/>
            <person name="Ramon-Marco N."/>
            <person name="Rodriguez-Valera F."/>
        </authorList>
    </citation>
    <scope>NUCLEOTIDE SEQUENCE [LARGE SCALE GENOMIC DNA]</scope>
    <source>
        <strain evidence="2 3">CP48</strain>
        <plasmid evidence="3">pamcp48-600</plasmid>
    </source>
</reference>
<organism evidence="2 3">
    <name type="scientific">Alteromonas mediterranea</name>
    <dbReference type="NCBI Taxonomy" id="314275"/>
    <lineage>
        <taxon>Bacteria</taxon>
        <taxon>Pseudomonadati</taxon>
        <taxon>Pseudomonadota</taxon>
        <taxon>Gammaproteobacteria</taxon>
        <taxon>Alteromonadales</taxon>
        <taxon>Alteromonadaceae</taxon>
        <taxon>Alteromonas/Salinimonas group</taxon>
        <taxon>Alteromonas</taxon>
    </lineage>
</organism>
<protein>
    <recommendedName>
        <fullName evidence="4">LysM domain-containing protein</fullName>
    </recommendedName>
</protein>
<gene>
    <name evidence="2" type="ORF">BM524_21370</name>
</gene>
<feature type="compositionally biased region" description="Polar residues" evidence="1">
    <location>
        <begin position="388"/>
        <end position="434"/>
    </location>
</feature>